<accession>A0A2G8JHK8</accession>
<dbReference type="SUPFAM" id="SSF56672">
    <property type="entry name" value="DNA/RNA polymerases"/>
    <property type="match status" value="1"/>
</dbReference>
<dbReference type="InterPro" id="IPR043128">
    <property type="entry name" value="Rev_trsase/Diguanyl_cyclase"/>
</dbReference>
<evidence type="ECO:0000313" key="5">
    <source>
        <dbReference type="EMBL" id="PIK35199.1"/>
    </source>
</evidence>
<evidence type="ECO:0000313" key="6">
    <source>
        <dbReference type="Proteomes" id="UP000230750"/>
    </source>
</evidence>
<dbReference type="InterPro" id="IPR041577">
    <property type="entry name" value="RT_RNaseH_2"/>
</dbReference>
<proteinExistence type="predicted"/>
<gene>
    <name evidence="5" type="ORF">BSL78_27978</name>
</gene>
<dbReference type="FunFam" id="1.10.340.70:FF:000004">
    <property type="entry name" value="Retrovirus-related Pol polyprotein from transposon 297-like Protein"/>
    <property type="match status" value="1"/>
</dbReference>
<dbReference type="Gene3D" id="1.10.340.70">
    <property type="match status" value="1"/>
</dbReference>
<sequence>MSLTASSPKVILSPQGHVGSMQINCKQQKMSSITCCNSASYARPPVIGRRHYTLSRRNLETGALAAITGLLITLRCPTNIQYHTYRISQTYWQGNRYFQPLTSSVLITKYQSNQKTYQKPNHNPFGLYEFVRMPFGLRNAAQTFQRFIDQVLRGLPFVFTYIDDLLIASNTKEEHEQHLRAIFERLQDHGVVINPTKCVFGADSVDFLGHHVTSQGISALPEKVTAIQAFTEPTTLKQLREFLGMFNFYRRFVPHCADLLLPLTDMLKGERKNAKITLNDAQQKAFSQAKETLAKTTLLTHPRADAPIHVSTDASDFAVGGVLHQTIEGQQQPIASFSKKLQPAETRYSTFSRELLAIYLTIRHFRHYLEGRTFFVLTDHKPLTFALQAKPDKHSPREIRQLDFISQYTTDIRHIKGTENLVADALSRSRLEHISTSSIPTTVVDTDNIALTQTTDDELESLRKSSSLQFLDVPIPMTERTIACDISTGIPRPYIPQSYRRQVFDSVHSLAHPGTRATRTLIKKRYVWPSMNHDIAKWTRQCARCQQVKVHRHTKPVLSTIPPANALSSNCI</sequence>
<dbReference type="OrthoDB" id="775972at2759"/>
<dbReference type="FunFam" id="3.10.20.370:FF:000001">
    <property type="entry name" value="Retrovirus-related Pol polyprotein from transposon 17.6-like protein"/>
    <property type="match status" value="1"/>
</dbReference>
<organism evidence="5 6">
    <name type="scientific">Stichopus japonicus</name>
    <name type="common">Sea cucumber</name>
    <dbReference type="NCBI Taxonomy" id="307972"/>
    <lineage>
        <taxon>Eukaryota</taxon>
        <taxon>Metazoa</taxon>
        <taxon>Echinodermata</taxon>
        <taxon>Eleutherozoa</taxon>
        <taxon>Echinozoa</taxon>
        <taxon>Holothuroidea</taxon>
        <taxon>Aspidochirotacea</taxon>
        <taxon>Aspidochirotida</taxon>
        <taxon>Stichopodidae</taxon>
        <taxon>Apostichopus</taxon>
    </lineage>
</organism>
<evidence type="ECO:0000259" key="4">
    <source>
        <dbReference type="Pfam" id="PF17921"/>
    </source>
</evidence>
<dbReference type="AlphaFoldDB" id="A0A2G8JHK8"/>
<dbReference type="CDD" id="cd09274">
    <property type="entry name" value="RNase_HI_RT_Ty3"/>
    <property type="match status" value="1"/>
</dbReference>
<dbReference type="Pfam" id="PF17921">
    <property type="entry name" value="Integrase_H2C2"/>
    <property type="match status" value="1"/>
</dbReference>
<dbReference type="PANTHER" id="PTHR37984">
    <property type="entry name" value="PROTEIN CBG26694"/>
    <property type="match status" value="1"/>
</dbReference>
<dbReference type="InterPro" id="IPR050951">
    <property type="entry name" value="Retrovirus_Pol_polyprotein"/>
</dbReference>
<evidence type="ECO:0000259" key="3">
    <source>
        <dbReference type="Pfam" id="PF17919"/>
    </source>
</evidence>
<reference evidence="5 6" key="1">
    <citation type="journal article" date="2017" name="PLoS Biol.">
        <title>The sea cucumber genome provides insights into morphological evolution and visceral regeneration.</title>
        <authorList>
            <person name="Zhang X."/>
            <person name="Sun L."/>
            <person name="Yuan J."/>
            <person name="Sun Y."/>
            <person name="Gao Y."/>
            <person name="Zhang L."/>
            <person name="Li S."/>
            <person name="Dai H."/>
            <person name="Hamel J.F."/>
            <person name="Liu C."/>
            <person name="Yu Y."/>
            <person name="Liu S."/>
            <person name="Lin W."/>
            <person name="Guo K."/>
            <person name="Jin S."/>
            <person name="Xu P."/>
            <person name="Storey K.B."/>
            <person name="Huan P."/>
            <person name="Zhang T."/>
            <person name="Zhou Y."/>
            <person name="Zhang J."/>
            <person name="Lin C."/>
            <person name="Li X."/>
            <person name="Xing L."/>
            <person name="Huo D."/>
            <person name="Sun M."/>
            <person name="Wang L."/>
            <person name="Mercier A."/>
            <person name="Li F."/>
            <person name="Yang H."/>
            <person name="Xiang J."/>
        </authorList>
    </citation>
    <scope>NUCLEOTIDE SEQUENCE [LARGE SCALE GENOMIC DNA]</scope>
    <source>
        <strain evidence="5">Shaxun</strain>
        <tissue evidence="5">Muscle</tissue>
    </source>
</reference>
<feature type="domain" description="Reverse transcriptase" evidence="2">
    <location>
        <begin position="114"/>
        <end position="212"/>
    </location>
</feature>
<dbReference type="EMBL" id="MRZV01001961">
    <property type="protein sequence ID" value="PIK35199.1"/>
    <property type="molecule type" value="Genomic_DNA"/>
</dbReference>
<feature type="domain" description="Integrase zinc-binding" evidence="4">
    <location>
        <begin position="495"/>
        <end position="550"/>
    </location>
</feature>
<dbReference type="InterPro" id="IPR000477">
    <property type="entry name" value="RT_dom"/>
</dbReference>
<keyword evidence="1" id="KW-0511">Multifunctional enzyme</keyword>
<dbReference type="Pfam" id="PF00078">
    <property type="entry name" value="RVT_1"/>
    <property type="match status" value="1"/>
</dbReference>
<dbReference type="CDD" id="cd01647">
    <property type="entry name" value="RT_LTR"/>
    <property type="match status" value="1"/>
</dbReference>
<dbReference type="Pfam" id="PF17919">
    <property type="entry name" value="RT_RNaseH_2"/>
    <property type="match status" value="1"/>
</dbReference>
<evidence type="ECO:0000259" key="2">
    <source>
        <dbReference type="Pfam" id="PF00078"/>
    </source>
</evidence>
<name>A0A2G8JHK8_STIJA</name>
<dbReference type="PANTHER" id="PTHR37984:SF5">
    <property type="entry name" value="PROTEIN NYNRIN-LIKE"/>
    <property type="match status" value="1"/>
</dbReference>
<protein>
    <submittedName>
        <fullName evidence="5">Pol polyprotein</fullName>
    </submittedName>
</protein>
<dbReference type="Proteomes" id="UP000230750">
    <property type="component" value="Unassembled WGS sequence"/>
</dbReference>
<dbReference type="GO" id="GO:0003824">
    <property type="term" value="F:catalytic activity"/>
    <property type="evidence" value="ECO:0007669"/>
    <property type="project" value="UniProtKB-KW"/>
</dbReference>
<evidence type="ECO:0000256" key="1">
    <source>
        <dbReference type="ARBA" id="ARBA00023268"/>
    </source>
</evidence>
<feature type="domain" description="Reverse transcriptase/retrotransposon-derived protein RNase H-like" evidence="3">
    <location>
        <begin position="279"/>
        <end position="376"/>
    </location>
</feature>
<dbReference type="InterPro" id="IPR043502">
    <property type="entry name" value="DNA/RNA_pol_sf"/>
</dbReference>
<dbReference type="InterPro" id="IPR041588">
    <property type="entry name" value="Integrase_H2C2"/>
</dbReference>
<dbReference type="Gene3D" id="3.30.70.270">
    <property type="match status" value="2"/>
</dbReference>
<dbReference type="FunFam" id="3.30.70.270:FF:000164">
    <property type="match status" value="1"/>
</dbReference>
<keyword evidence="6" id="KW-1185">Reference proteome</keyword>
<comment type="caution">
    <text evidence="5">The sequence shown here is derived from an EMBL/GenBank/DDBJ whole genome shotgun (WGS) entry which is preliminary data.</text>
</comment>
<dbReference type="FunFam" id="3.30.70.270:FF:000023">
    <property type="entry name" value="Pol"/>
    <property type="match status" value="1"/>
</dbReference>